<reference evidence="1" key="1">
    <citation type="journal article" date="2014" name="Front. Microbiol.">
        <title>High frequency of phylogenetically diverse reductive dehalogenase-homologous genes in deep subseafloor sedimentary metagenomes.</title>
        <authorList>
            <person name="Kawai M."/>
            <person name="Futagami T."/>
            <person name="Toyoda A."/>
            <person name="Takaki Y."/>
            <person name="Nishi S."/>
            <person name="Hori S."/>
            <person name="Arai W."/>
            <person name="Tsubouchi T."/>
            <person name="Morono Y."/>
            <person name="Uchiyama I."/>
            <person name="Ito T."/>
            <person name="Fujiyama A."/>
            <person name="Inagaki F."/>
            <person name="Takami H."/>
        </authorList>
    </citation>
    <scope>NUCLEOTIDE SEQUENCE</scope>
    <source>
        <strain evidence="1">Expedition CK06-06</strain>
    </source>
</reference>
<proteinExistence type="predicted"/>
<name>X1A7X7_9ZZZZ</name>
<evidence type="ECO:0000313" key="1">
    <source>
        <dbReference type="EMBL" id="GAG78330.1"/>
    </source>
</evidence>
<protein>
    <submittedName>
        <fullName evidence="1">Uncharacterized protein</fullName>
    </submittedName>
</protein>
<organism evidence="1">
    <name type="scientific">marine sediment metagenome</name>
    <dbReference type="NCBI Taxonomy" id="412755"/>
    <lineage>
        <taxon>unclassified sequences</taxon>
        <taxon>metagenomes</taxon>
        <taxon>ecological metagenomes</taxon>
    </lineage>
</organism>
<accession>X1A7X7</accession>
<dbReference type="AlphaFoldDB" id="X1A7X7"/>
<comment type="caution">
    <text evidence="1">The sequence shown here is derived from an EMBL/GenBank/DDBJ whole genome shotgun (WGS) entry which is preliminary data.</text>
</comment>
<gene>
    <name evidence="1" type="ORF">S01H4_33272</name>
</gene>
<sequence>MAQAPIKDRTTELVAVWVYPTYTKKGSAKVCVYEDEEMMLTVMQNLCRLSAYDLACYCYLDYRPVVYETMIQADGHEHLLLLKPHITKKALRKLIGTGWHPCDTIRTMPVEDLPPYPGLV</sequence>
<dbReference type="EMBL" id="BART01017488">
    <property type="protein sequence ID" value="GAG78330.1"/>
    <property type="molecule type" value="Genomic_DNA"/>
</dbReference>